<evidence type="ECO:0000313" key="1">
    <source>
        <dbReference type="EMBL" id="KER20589.1"/>
    </source>
</evidence>
<dbReference type="CTD" id="20329450"/>
<proteinExistence type="predicted"/>
<dbReference type="KEGG" id="ovi:T265_15285"/>
<gene>
    <name evidence="1" type="ORF">T265_15285</name>
</gene>
<dbReference type="EMBL" id="KL597040">
    <property type="protein sequence ID" value="KER20589.1"/>
    <property type="molecule type" value="Genomic_DNA"/>
</dbReference>
<name>A0A074ZZJ3_OPIVI</name>
<feature type="non-terminal residue" evidence="1">
    <location>
        <position position="1"/>
    </location>
</feature>
<evidence type="ECO:0000313" key="2">
    <source>
        <dbReference type="Proteomes" id="UP000054324"/>
    </source>
</evidence>
<organism evidence="1 2">
    <name type="scientific">Opisthorchis viverrini</name>
    <name type="common">Southeast Asian liver fluke</name>
    <dbReference type="NCBI Taxonomy" id="6198"/>
    <lineage>
        <taxon>Eukaryota</taxon>
        <taxon>Metazoa</taxon>
        <taxon>Spiralia</taxon>
        <taxon>Lophotrochozoa</taxon>
        <taxon>Platyhelminthes</taxon>
        <taxon>Trematoda</taxon>
        <taxon>Digenea</taxon>
        <taxon>Opisthorchiida</taxon>
        <taxon>Opisthorchiata</taxon>
        <taxon>Opisthorchiidae</taxon>
        <taxon>Opisthorchis</taxon>
    </lineage>
</organism>
<dbReference type="GeneID" id="20329450"/>
<sequence length="297" mass="34282">AYSPGSRQPYVLLEPELDCFREIHSFANQFGPDCAYLCEIFEKYTHLQIDLIFTRDSTETLVYNNLQPKVLHTGRLMFHLARYSRYRSIFSQRNLLIRLLKTLRQPTPSWSSSGRRSPRVSVMFYLTFYFLRAMVRPDWRVSRSSQPGQLLGRRSMCRAHQSHRSSVNAFACSEVTFQMRPTCVSGVVVTRSHRMSDVRGSNPGTGIGYALLRNLSQVLPLGVDGLTGIITPEHEHGRSRESGVTMNRKTTLQVRWARSSSFRQPYVLLEPKLSKYTHLQINLVLTGEFFLFMMFLN</sequence>
<dbReference type="Proteomes" id="UP000054324">
    <property type="component" value="Unassembled WGS sequence"/>
</dbReference>
<reference evidence="1 2" key="1">
    <citation type="submission" date="2013-11" db="EMBL/GenBank/DDBJ databases">
        <title>Opisthorchis viverrini - life in the bile duct.</title>
        <authorList>
            <person name="Young N.D."/>
            <person name="Nagarajan N."/>
            <person name="Lin S.J."/>
            <person name="Korhonen P.K."/>
            <person name="Jex A.R."/>
            <person name="Hall R.S."/>
            <person name="Safavi-Hemami H."/>
            <person name="Kaewkong W."/>
            <person name="Bertrand D."/>
            <person name="Gao S."/>
            <person name="Seet Q."/>
            <person name="Wongkham S."/>
            <person name="Teh B.T."/>
            <person name="Wongkham C."/>
            <person name="Intapan P.M."/>
            <person name="Maleewong W."/>
            <person name="Yang X."/>
            <person name="Hu M."/>
            <person name="Wang Z."/>
            <person name="Hofmann A."/>
            <person name="Sternberg P.W."/>
            <person name="Tan P."/>
            <person name="Wang J."/>
            <person name="Gasser R.B."/>
        </authorList>
    </citation>
    <scope>NUCLEOTIDE SEQUENCE [LARGE SCALE GENOMIC DNA]</scope>
</reference>
<dbReference type="AlphaFoldDB" id="A0A074ZZJ3"/>
<protein>
    <submittedName>
        <fullName evidence="1">Uncharacterized protein</fullName>
    </submittedName>
</protein>
<keyword evidence="2" id="KW-1185">Reference proteome</keyword>
<dbReference type="RefSeq" id="XP_009175660.1">
    <property type="nucleotide sequence ID" value="XM_009177396.1"/>
</dbReference>
<accession>A0A074ZZJ3</accession>